<dbReference type="EMBL" id="SNQG01000003">
    <property type="protein sequence ID" value="TEW66667.1"/>
    <property type="molecule type" value="Genomic_DNA"/>
</dbReference>
<dbReference type="Proteomes" id="UP000297248">
    <property type="component" value="Unassembled WGS sequence"/>
</dbReference>
<keyword evidence="4" id="KW-0238">DNA-binding</keyword>
<reference evidence="8 11" key="3">
    <citation type="submission" date="2020-08" db="EMBL/GenBank/DDBJ databases">
        <title>Genomic Encyclopedia of Type Strains, Phase IV (KMG-IV): sequencing the most valuable type-strain genomes for metagenomic binning, comparative biology and taxonomic classification.</title>
        <authorList>
            <person name="Goeker M."/>
        </authorList>
    </citation>
    <scope>NUCLEOTIDE SEQUENCE [LARGE SCALE GENOMIC DNA]</scope>
    <source>
        <strain evidence="8 11">DSM 100995</strain>
    </source>
</reference>
<dbReference type="GO" id="GO:0003677">
    <property type="term" value="F:DNA binding"/>
    <property type="evidence" value="ECO:0007669"/>
    <property type="project" value="UniProtKB-KW"/>
</dbReference>
<feature type="domain" description="RNA polymerase sigma-70 region 2" evidence="6">
    <location>
        <begin position="19"/>
        <end position="84"/>
    </location>
</feature>
<protein>
    <submittedName>
        <fullName evidence="8">RNA polymerase sigma-70 factor (ECF subfamily)</fullName>
    </submittedName>
    <submittedName>
        <fullName evidence="9">Sigma-70 family RNA polymerase sigma factor</fullName>
    </submittedName>
</protein>
<reference evidence="9" key="2">
    <citation type="submission" date="2019-03" db="EMBL/GenBank/DDBJ databases">
        <authorList>
            <person name="Yan Y.-Q."/>
            <person name="Du Z.-J."/>
        </authorList>
    </citation>
    <scope>NUCLEOTIDE SEQUENCE</scope>
    <source>
        <strain evidence="9">PP-F2FG21</strain>
    </source>
</reference>
<dbReference type="NCBIfam" id="TIGR02937">
    <property type="entry name" value="sigma70-ECF"/>
    <property type="match status" value="1"/>
</dbReference>
<dbReference type="InterPro" id="IPR013249">
    <property type="entry name" value="RNA_pol_sigma70_r4_t2"/>
</dbReference>
<evidence type="ECO:0000313" key="8">
    <source>
        <dbReference type="EMBL" id="MBB3970295.1"/>
    </source>
</evidence>
<dbReference type="AlphaFoldDB" id="A0A4Y8ADF4"/>
<dbReference type="Pfam" id="PF08281">
    <property type="entry name" value="Sigma70_r4_2"/>
    <property type="match status" value="1"/>
</dbReference>
<dbReference type="SUPFAM" id="SSF88659">
    <property type="entry name" value="Sigma3 and sigma4 domains of RNA polymerase sigma factors"/>
    <property type="match status" value="1"/>
</dbReference>
<evidence type="ECO:0000313" key="9">
    <source>
        <dbReference type="EMBL" id="TEW66667.1"/>
    </source>
</evidence>
<dbReference type="InterPro" id="IPR014284">
    <property type="entry name" value="RNA_pol_sigma-70_dom"/>
</dbReference>
<dbReference type="InterPro" id="IPR014289">
    <property type="entry name" value="RNA_pol_sigma-24-rel"/>
</dbReference>
<dbReference type="GO" id="GO:0006352">
    <property type="term" value="P:DNA-templated transcription initiation"/>
    <property type="evidence" value="ECO:0007669"/>
    <property type="project" value="InterPro"/>
</dbReference>
<keyword evidence="2" id="KW-0805">Transcription regulation</keyword>
<evidence type="ECO:0000256" key="3">
    <source>
        <dbReference type="ARBA" id="ARBA00023082"/>
    </source>
</evidence>
<dbReference type="Pfam" id="PF04542">
    <property type="entry name" value="Sigma70_r2"/>
    <property type="match status" value="1"/>
</dbReference>
<dbReference type="PANTHER" id="PTHR43133:SF8">
    <property type="entry name" value="RNA POLYMERASE SIGMA FACTOR HI_1459-RELATED"/>
    <property type="match status" value="1"/>
</dbReference>
<dbReference type="InterPro" id="IPR039425">
    <property type="entry name" value="RNA_pol_sigma-70-like"/>
</dbReference>
<evidence type="ECO:0000313" key="11">
    <source>
        <dbReference type="Proteomes" id="UP000583101"/>
    </source>
</evidence>
<dbReference type="Gene3D" id="1.10.10.10">
    <property type="entry name" value="Winged helix-like DNA-binding domain superfamily/Winged helix DNA-binding domain"/>
    <property type="match status" value="1"/>
</dbReference>
<proteinExistence type="inferred from homology"/>
<feature type="domain" description="RNA polymerase sigma factor 70 region 4 type 2" evidence="7">
    <location>
        <begin position="134"/>
        <end position="185"/>
    </location>
</feature>
<dbReference type="InterPro" id="IPR013325">
    <property type="entry name" value="RNA_pol_sigma_r2"/>
</dbReference>
<dbReference type="Gene3D" id="1.10.1740.10">
    <property type="match status" value="1"/>
</dbReference>
<dbReference type="SUPFAM" id="SSF88946">
    <property type="entry name" value="Sigma2 domain of RNA polymerase sigma factors"/>
    <property type="match status" value="1"/>
</dbReference>
<evidence type="ECO:0000256" key="5">
    <source>
        <dbReference type="ARBA" id="ARBA00023163"/>
    </source>
</evidence>
<dbReference type="NCBIfam" id="TIGR02943">
    <property type="entry name" value="Sig70_famx1"/>
    <property type="match status" value="1"/>
</dbReference>
<evidence type="ECO:0000256" key="4">
    <source>
        <dbReference type="ARBA" id="ARBA00023125"/>
    </source>
</evidence>
<dbReference type="RefSeq" id="WP_134336277.1">
    <property type="nucleotide sequence ID" value="NZ_BMCZ01000003.1"/>
</dbReference>
<dbReference type="Proteomes" id="UP000583101">
    <property type="component" value="Unassembled WGS sequence"/>
</dbReference>
<gene>
    <name evidence="9" type="ORF">E2R65_09620</name>
    <name evidence="8" type="ORF">GGR35_002911</name>
</gene>
<comment type="caution">
    <text evidence="9">The sequence shown here is derived from an EMBL/GenBank/DDBJ whole genome shotgun (WGS) entry which is preliminary data.</text>
</comment>
<evidence type="ECO:0000256" key="1">
    <source>
        <dbReference type="ARBA" id="ARBA00010641"/>
    </source>
</evidence>
<dbReference type="GO" id="GO:0016987">
    <property type="term" value="F:sigma factor activity"/>
    <property type="evidence" value="ECO:0007669"/>
    <property type="project" value="UniProtKB-KW"/>
</dbReference>
<evidence type="ECO:0000313" key="10">
    <source>
        <dbReference type="Proteomes" id="UP000297248"/>
    </source>
</evidence>
<evidence type="ECO:0000259" key="6">
    <source>
        <dbReference type="Pfam" id="PF04542"/>
    </source>
</evidence>
<keyword evidence="5" id="KW-0804">Transcription</keyword>
<accession>A0A4Y8ADF4</accession>
<organism evidence="9 10">
    <name type="scientific">Mucilaginibacter phyllosphaerae</name>
    <dbReference type="NCBI Taxonomy" id="1812349"/>
    <lineage>
        <taxon>Bacteria</taxon>
        <taxon>Pseudomonadati</taxon>
        <taxon>Bacteroidota</taxon>
        <taxon>Sphingobacteriia</taxon>
        <taxon>Sphingobacteriales</taxon>
        <taxon>Sphingobacteriaceae</taxon>
        <taxon>Mucilaginibacter</taxon>
    </lineage>
</organism>
<dbReference type="OrthoDB" id="9782108at2"/>
<reference evidence="9 10" key="1">
    <citation type="journal article" date="2016" name="Int. J. Syst. Evol. Microbiol.">
        <title>Proposal of Mucilaginibacter phyllosphaerae sp. nov. isolated from the phyllosphere of Galium album.</title>
        <authorList>
            <person name="Aydogan E.L."/>
            <person name="Busse H.J."/>
            <person name="Moser G."/>
            <person name="Muller C."/>
            <person name="Kampfer P."/>
            <person name="Glaeser S.P."/>
        </authorList>
    </citation>
    <scope>NUCLEOTIDE SEQUENCE [LARGE SCALE GENOMIC DNA]</scope>
    <source>
        <strain evidence="9 10">PP-F2FG21</strain>
    </source>
</reference>
<dbReference type="InterPro" id="IPR036388">
    <property type="entry name" value="WH-like_DNA-bd_sf"/>
</dbReference>
<dbReference type="InterPro" id="IPR013324">
    <property type="entry name" value="RNA_pol_sigma_r3/r4-like"/>
</dbReference>
<evidence type="ECO:0000259" key="7">
    <source>
        <dbReference type="Pfam" id="PF08281"/>
    </source>
</evidence>
<comment type="similarity">
    <text evidence="1">Belongs to the sigma-70 factor family. ECF subfamily.</text>
</comment>
<dbReference type="InterPro" id="IPR007627">
    <property type="entry name" value="RNA_pol_sigma70_r2"/>
</dbReference>
<keyword evidence="11" id="KW-1185">Reference proteome</keyword>
<sequence>MDMTESAPDTRQLDPHNWVKHYADYLYLYTITRIKDEEQARDLVQETFLSALEGMERFAGKSSERTWLTAILKNKIIDTYRKRSSGLKIVDVNEPESTAPDFFEADNGHWKKEYAPVSFSMGSEEGLYNKEFNQILQKCMQKLPALWMAVFTMKHLDDATTNNICDELKITASNFWVIIHRAKLNLRACLQKNWI</sequence>
<dbReference type="PANTHER" id="PTHR43133">
    <property type="entry name" value="RNA POLYMERASE ECF-TYPE SIGMA FACTO"/>
    <property type="match status" value="1"/>
</dbReference>
<keyword evidence="3" id="KW-0731">Sigma factor</keyword>
<name>A0A4Y8ADF4_9SPHI</name>
<dbReference type="EMBL" id="JACIEG010000005">
    <property type="protein sequence ID" value="MBB3970295.1"/>
    <property type="molecule type" value="Genomic_DNA"/>
</dbReference>
<evidence type="ECO:0000256" key="2">
    <source>
        <dbReference type="ARBA" id="ARBA00023015"/>
    </source>
</evidence>